<evidence type="ECO:0000256" key="3">
    <source>
        <dbReference type="SAM" id="MobiDB-lite"/>
    </source>
</evidence>
<dbReference type="InterPro" id="IPR003477">
    <property type="entry name" value="PemK-like"/>
</dbReference>
<keyword evidence="2" id="KW-1277">Toxin-antitoxin system</keyword>
<name>A0A542SP56_9MICO</name>
<dbReference type="RefSeq" id="WP_211344956.1">
    <property type="nucleotide sequence ID" value="NZ_BAAATB010000002.1"/>
</dbReference>
<dbReference type="Pfam" id="PF02452">
    <property type="entry name" value="PemK_toxin"/>
    <property type="match status" value="1"/>
</dbReference>
<accession>A0A542SP56</accession>
<dbReference type="Proteomes" id="UP000316181">
    <property type="component" value="Unassembled WGS sequence"/>
</dbReference>
<gene>
    <name evidence="4" type="ORF">FB389_1082</name>
</gene>
<dbReference type="AlphaFoldDB" id="A0A542SP56"/>
<evidence type="ECO:0000256" key="2">
    <source>
        <dbReference type="ARBA" id="ARBA00022649"/>
    </source>
</evidence>
<reference evidence="4 5" key="1">
    <citation type="submission" date="2019-06" db="EMBL/GenBank/DDBJ databases">
        <title>Sequencing the genomes of 1000 actinobacteria strains.</title>
        <authorList>
            <person name="Klenk H.-P."/>
        </authorList>
    </citation>
    <scope>NUCLEOTIDE SEQUENCE [LARGE SCALE GENOMIC DNA]</scope>
    <source>
        <strain evidence="4 5">DSM 10596</strain>
    </source>
</reference>
<proteinExistence type="inferred from homology"/>
<comment type="caution">
    <text evidence="4">The sequence shown here is derived from an EMBL/GenBank/DDBJ whole genome shotgun (WGS) entry which is preliminary data.</text>
</comment>
<dbReference type="InterPro" id="IPR011067">
    <property type="entry name" value="Plasmid_toxin/cell-grow_inhib"/>
</dbReference>
<feature type="compositionally biased region" description="Polar residues" evidence="3">
    <location>
        <begin position="65"/>
        <end position="74"/>
    </location>
</feature>
<dbReference type="SUPFAM" id="SSF50118">
    <property type="entry name" value="Cell growth inhibitor/plasmid maintenance toxic component"/>
    <property type="match status" value="1"/>
</dbReference>
<protein>
    <submittedName>
        <fullName evidence="4">PemK-like, MazF-like toxin of type II toxin-antitoxin system</fullName>
    </submittedName>
</protein>
<comment type="similarity">
    <text evidence="1">Belongs to the PemK/MazF family.</text>
</comment>
<organism evidence="4 5">
    <name type="scientific">Rarobacter incanus</name>
    <dbReference type="NCBI Taxonomy" id="153494"/>
    <lineage>
        <taxon>Bacteria</taxon>
        <taxon>Bacillati</taxon>
        <taxon>Actinomycetota</taxon>
        <taxon>Actinomycetes</taxon>
        <taxon>Micrococcales</taxon>
        <taxon>Rarobacteraceae</taxon>
        <taxon>Rarobacter</taxon>
    </lineage>
</organism>
<sequence length="213" mass="22961">MRTFARIIQALLKESSARRNRQARTGKPARTAGTSTPTTGKLAGSAGGSTGSAASAQTGAATNGDQARTSTPRPQSRPKPAATADYPGDYTGSITAQYAPNLDGDADPGEIVWTWVPFEEDYSQGKDRPVLVIGTDGEWMLALMLTSKDHTRDLEREARYGRRWMDIGTGPWDKAGRPSEVRLDRIIRVDPNAIRREGAIVAKSLYDAITAAL</sequence>
<dbReference type="Gene3D" id="2.30.30.110">
    <property type="match status" value="1"/>
</dbReference>
<keyword evidence="5" id="KW-1185">Reference proteome</keyword>
<evidence type="ECO:0000313" key="4">
    <source>
        <dbReference type="EMBL" id="TQK76411.1"/>
    </source>
</evidence>
<feature type="compositionally biased region" description="Low complexity" evidence="3">
    <location>
        <begin position="51"/>
        <end position="64"/>
    </location>
</feature>
<evidence type="ECO:0000256" key="1">
    <source>
        <dbReference type="ARBA" id="ARBA00007521"/>
    </source>
</evidence>
<feature type="region of interest" description="Disordered" evidence="3">
    <location>
        <begin position="14"/>
        <end position="103"/>
    </location>
</feature>
<dbReference type="GO" id="GO:0003677">
    <property type="term" value="F:DNA binding"/>
    <property type="evidence" value="ECO:0007669"/>
    <property type="project" value="InterPro"/>
</dbReference>
<evidence type="ECO:0000313" key="5">
    <source>
        <dbReference type="Proteomes" id="UP000316181"/>
    </source>
</evidence>
<dbReference type="EMBL" id="VFNV01000001">
    <property type="protein sequence ID" value="TQK76411.1"/>
    <property type="molecule type" value="Genomic_DNA"/>
</dbReference>